<dbReference type="Pfam" id="PF01344">
    <property type="entry name" value="Kelch_1"/>
    <property type="match status" value="1"/>
</dbReference>
<keyword evidence="3" id="KW-1185">Reference proteome</keyword>
<comment type="caution">
    <text evidence="2">The sequence shown here is derived from an EMBL/GenBank/DDBJ whole genome shotgun (WGS) entry which is preliminary data.</text>
</comment>
<sequence length="406" mass="46431">MENPRADLTCRFQKVAALPLPLKRGQCVFHNHELLICGGYYERACFSYHILQNQYKLICRYPAETKFYGHTVVKLEDSSDEDSITLLSLGGYPKHTMIMKYTSVWSGNKVSATDSKCVNQWVPLTDRNNRPVCIGREKDNYEGMRAVIGGSKNHLLFITYPPKNIDVFNLNTLRYVVHSTFPSADDWVWYHCFMFVGLNGLAMMPKQSKRNGKKKNNNNNNNNNNNKNTEMVLFFKKTGLSINFDEASRCFTFHKLPIYANLASFKGYACVNSGDQILFFGGCNGPDGKNTVSNTVYKYSLGRNEWTKFEHTLPYSLCECTAILDANDIYVHILGGKNGNGDILKTHLKTGLEQWVTDTKSEEAKIWSQQNAHEHGIYDNESKDNNNNNIMMMIMMMMMMMMMKKG</sequence>
<feature type="compositionally biased region" description="Low complexity" evidence="1">
    <location>
        <begin position="217"/>
        <end position="227"/>
    </location>
</feature>
<dbReference type="InterPro" id="IPR006652">
    <property type="entry name" value="Kelch_1"/>
</dbReference>
<name>X6P5L9_RETFI</name>
<dbReference type="InterPro" id="IPR011043">
    <property type="entry name" value="Gal_Oxase/kelch_b-propeller"/>
</dbReference>
<proteinExistence type="predicted"/>
<dbReference type="EMBL" id="ASPP01003347">
    <property type="protein sequence ID" value="ETO33501.1"/>
    <property type="molecule type" value="Genomic_DNA"/>
</dbReference>
<protein>
    <submittedName>
        <fullName evidence="2">Kelch repeat-containing protein</fullName>
    </submittedName>
</protein>
<reference evidence="2 3" key="1">
    <citation type="journal article" date="2013" name="Curr. Biol.">
        <title>The Genome of the Foraminiferan Reticulomyxa filosa.</title>
        <authorList>
            <person name="Glockner G."/>
            <person name="Hulsmann N."/>
            <person name="Schleicher M."/>
            <person name="Noegel A.A."/>
            <person name="Eichinger L."/>
            <person name="Gallinger C."/>
            <person name="Pawlowski J."/>
            <person name="Sierra R."/>
            <person name="Euteneuer U."/>
            <person name="Pillet L."/>
            <person name="Moustafa A."/>
            <person name="Platzer M."/>
            <person name="Groth M."/>
            <person name="Szafranski K."/>
            <person name="Schliwa M."/>
        </authorList>
    </citation>
    <scope>NUCLEOTIDE SEQUENCE [LARGE SCALE GENOMIC DNA]</scope>
</reference>
<dbReference type="InterPro" id="IPR015915">
    <property type="entry name" value="Kelch-typ_b-propeller"/>
</dbReference>
<gene>
    <name evidence="2" type="ORF">RFI_03602</name>
</gene>
<dbReference type="OrthoDB" id="1022638at2759"/>
<feature type="region of interest" description="Disordered" evidence="1">
    <location>
        <begin position="206"/>
        <end position="227"/>
    </location>
</feature>
<accession>X6P5L9</accession>
<evidence type="ECO:0000313" key="3">
    <source>
        <dbReference type="Proteomes" id="UP000023152"/>
    </source>
</evidence>
<dbReference type="Proteomes" id="UP000023152">
    <property type="component" value="Unassembled WGS sequence"/>
</dbReference>
<feature type="compositionally biased region" description="Basic residues" evidence="1">
    <location>
        <begin position="207"/>
        <end position="216"/>
    </location>
</feature>
<dbReference type="Gene3D" id="2.120.10.80">
    <property type="entry name" value="Kelch-type beta propeller"/>
    <property type="match status" value="1"/>
</dbReference>
<evidence type="ECO:0000313" key="2">
    <source>
        <dbReference type="EMBL" id="ETO33501.1"/>
    </source>
</evidence>
<dbReference type="SUPFAM" id="SSF50965">
    <property type="entry name" value="Galactose oxidase, central domain"/>
    <property type="match status" value="1"/>
</dbReference>
<evidence type="ECO:0000256" key="1">
    <source>
        <dbReference type="SAM" id="MobiDB-lite"/>
    </source>
</evidence>
<dbReference type="AlphaFoldDB" id="X6P5L9"/>
<organism evidence="2 3">
    <name type="scientific">Reticulomyxa filosa</name>
    <dbReference type="NCBI Taxonomy" id="46433"/>
    <lineage>
        <taxon>Eukaryota</taxon>
        <taxon>Sar</taxon>
        <taxon>Rhizaria</taxon>
        <taxon>Retaria</taxon>
        <taxon>Foraminifera</taxon>
        <taxon>Monothalamids</taxon>
        <taxon>Reticulomyxidae</taxon>
        <taxon>Reticulomyxa</taxon>
    </lineage>
</organism>